<dbReference type="Gene3D" id="3.40.50.300">
    <property type="entry name" value="P-loop containing nucleotide triphosphate hydrolases"/>
    <property type="match status" value="1"/>
</dbReference>
<dbReference type="GO" id="GO:0005874">
    <property type="term" value="C:microtubule"/>
    <property type="evidence" value="ECO:0007669"/>
    <property type="project" value="TreeGrafter"/>
</dbReference>
<dbReference type="InterPro" id="IPR001401">
    <property type="entry name" value="Dynamin_GTPase"/>
</dbReference>
<dbReference type="InterPro" id="IPR000375">
    <property type="entry name" value="Dynamin_stalk"/>
</dbReference>
<dbReference type="GO" id="GO:0005739">
    <property type="term" value="C:mitochondrion"/>
    <property type="evidence" value="ECO:0007669"/>
    <property type="project" value="TreeGrafter"/>
</dbReference>
<dbReference type="GO" id="GO:0048312">
    <property type="term" value="P:intracellular distribution of mitochondria"/>
    <property type="evidence" value="ECO:0007669"/>
    <property type="project" value="TreeGrafter"/>
</dbReference>
<dbReference type="PANTHER" id="PTHR11566:SF21">
    <property type="entry name" value="DYNAMIN RELATED PROTEIN 1, ISOFORM A"/>
    <property type="match status" value="1"/>
</dbReference>
<accession>A0A084Q8W7</accession>
<evidence type="ECO:0008006" key="8">
    <source>
        <dbReference type="Google" id="ProtNLM"/>
    </source>
</evidence>
<dbReference type="InterPro" id="IPR045063">
    <property type="entry name" value="Dynamin_N"/>
</dbReference>
<dbReference type="GO" id="GO:0016020">
    <property type="term" value="C:membrane"/>
    <property type="evidence" value="ECO:0007669"/>
    <property type="project" value="TreeGrafter"/>
</dbReference>
<protein>
    <recommendedName>
        <fullName evidence="8">GED domain-containing protein</fullName>
    </recommendedName>
</protein>
<dbReference type="PANTHER" id="PTHR11566">
    <property type="entry name" value="DYNAMIN"/>
    <property type="match status" value="1"/>
</dbReference>
<dbReference type="InterPro" id="IPR020850">
    <property type="entry name" value="GED_dom"/>
</dbReference>
<dbReference type="GO" id="GO:0006897">
    <property type="term" value="P:endocytosis"/>
    <property type="evidence" value="ECO:0007669"/>
    <property type="project" value="TreeGrafter"/>
</dbReference>
<dbReference type="GO" id="GO:0008017">
    <property type="term" value="F:microtubule binding"/>
    <property type="evidence" value="ECO:0007669"/>
    <property type="project" value="TreeGrafter"/>
</dbReference>
<evidence type="ECO:0000313" key="7">
    <source>
        <dbReference type="Proteomes" id="UP000028524"/>
    </source>
</evidence>
<dbReference type="PROSITE" id="PS51388">
    <property type="entry name" value="GED"/>
    <property type="match status" value="1"/>
</dbReference>
<reference evidence="6 7" key="1">
    <citation type="journal article" date="2014" name="BMC Genomics">
        <title>Comparative genome sequencing reveals chemotype-specific gene clusters in the toxigenic black mold Stachybotrys.</title>
        <authorList>
            <person name="Semeiks J."/>
            <person name="Borek D."/>
            <person name="Otwinowski Z."/>
            <person name="Grishin N.V."/>
        </authorList>
    </citation>
    <scope>NUCLEOTIDE SEQUENCE [LARGE SCALE GENOMIC DNA]</scope>
    <source>
        <strain evidence="6 7">IBT 40285</strain>
    </source>
</reference>
<dbReference type="InterPro" id="IPR030381">
    <property type="entry name" value="G_DYNAMIN_dom"/>
</dbReference>
<dbReference type="InParanoid" id="A0A084Q8W7"/>
<sequence>MAISSQDGDPAVHGQFNHLRSATSSYRLNQIESIRANGVGDLVALPQLIVCGDQSTGKSSVLEGITGIPFPRQEGLCTRFPTEIILRHSEIETTTMVATVRPYVSRSKKVRQTLCAYQEEIQDISELPRVIQDVSKLMDLRDGTGDSKGKAFSSDSLRIEVTGPIGLHLSIVDLPGLISVPGEEQSEEDVAVVVEMVTAYVRSSRTIILAVLQAGNDMANQMIIKIAKRYDPEGQRTVGIITKPDLINHEAIPIMARIFENKGTIKLKLGFYLLKNPVHSPGQTSVSLGERSRLELEYFSTHPWSSENLDLDRVGVEKLRSRLQTLLDVHIEKELPKVRADIKKILDATKSELKSLGTSRPTVAHVRSFLTTLSMRFFSLAQAALEGNYHTVDYKFFMEEDKTRLRAQIQNLNTLFAASIRKEGNRAPPFLFPDEDEQDEDAEEEMTDEADAEEDEATVGKDKVQKRAHKKAVMRWIKQVHRRTRGKELPGSSNNALLSELFLYKSSSWADIAKDHIGKVTSLISEWLSLALNRLKCEAESSVRGEMKLRIQATLEEAEAMALNELDNLLADEKRGPMTYNHYYTDNLQKLQANSQRTALNHAIKKRLSLDNVQKDQHKDLMKYVCSLNVHVIVDMDKKACKEAYEQLQAYYKVAMKTFVDNVARQVIERHIVSRLPQAFCPEGVSRLSDEELLRIGSERPDQVARREKLTAMVHGLEKSSRDLQKPAARA</sequence>
<organism evidence="6 7">
    <name type="scientific">Stachybotrys chlorohalonatus (strain IBT 40285)</name>
    <dbReference type="NCBI Taxonomy" id="1283841"/>
    <lineage>
        <taxon>Eukaryota</taxon>
        <taxon>Fungi</taxon>
        <taxon>Dikarya</taxon>
        <taxon>Ascomycota</taxon>
        <taxon>Pezizomycotina</taxon>
        <taxon>Sordariomycetes</taxon>
        <taxon>Hypocreomycetidae</taxon>
        <taxon>Hypocreales</taxon>
        <taxon>Stachybotryaceae</taxon>
        <taxon>Stachybotrys</taxon>
    </lineage>
</organism>
<gene>
    <name evidence="6" type="ORF">S40285_08583</name>
</gene>
<dbReference type="Pfam" id="PF01031">
    <property type="entry name" value="Dynamin_M"/>
    <property type="match status" value="1"/>
</dbReference>
<dbReference type="Pfam" id="PF00350">
    <property type="entry name" value="Dynamin_N"/>
    <property type="match status" value="1"/>
</dbReference>
<dbReference type="OrthoDB" id="415706at2759"/>
<dbReference type="AlphaFoldDB" id="A0A084Q8W7"/>
<evidence type="ECO:0000256" key="1">
    <source>
        <dbReference type="ARBA" id="ARBA00022741"/>
    </source>
</evidence>
<dbReference type="CDD" id="cd08771">
    <property type="entry name" value="DLP_1"/>
    <property type="match status" value="1"/>
</dbReference>
<feature type="domain" description="GED" evidence="4">
    <location>
        <begin position="641"/>
        <end position="731"/>
    </location>
</feature>
<dbReference type="PROSITE" id="PS51718">
    <property type="entry name" value="G_DYNAMIN_2"/>
    <property type="match status" value="1"/>
</dbReference>
<dbReference type="InterPro" id="IPR027417">
    <property type="entry name" value="P-loop_NTPase"/>
</dbReference>
<evidence type="ECO:0000259" key="5">
    <source>
        <dbReference type="PROSITE" id="PS51718"/>
    </source>
</evidence>
<evidence type="ECO:0000313" key="6">
    <source>
        <dbReference type="EMBL" id="KFA60402.1"/>
    </source>
</evidence>
<feature type="compositionally biased region" description="Acidic residues" evidence="3">
    <location>
        <begin position="433"/>
        <end position="457"/>
    </location>
</feature>
<dbReference type="Gene3D" id="1.20.120.1240">
    <property type="entry name" value="Dynamin, middle domain"/>
    <property type="match status" value="1"/>
</dbReference>
<dbReference type="GO" id="GO:0000266">
    <property type="term" value="P:mitochondrial fission"/>
    <property type="evidence" value="ECO:0007669"/>
    <property type="project" value="TreeGrafter"/>
</dbReference>
<keyword evidence="2" id="KW-0342">GTP-binding</keyword>
<dbReference type="EMBL" id="KL660929">
    <property type="protein sequence ID" value="KFA60402.1"/>
    <property type="molecule type" value="Genomic_DNA"/>
</dbReference>
<feature type="region of interest" description="Disordered" evidence="3">
    <location>
        <begin position="427"/>
        <end position="466"/>
    </location>
</feature>
<keyword evidence="1" id="KW-0547">Nucleotide-binding</keyword>
<dbReference type="Proteomes" id="UP000028524">
    <property type="component" value="Unassembled WGS sequence"/>
</dbReference>
<dbReference type="HOGENOM" id="CLU_008964_7_2_1"/>
<dbReference type="FunFam" id="3.40.50.300:FF:001425">
    <property type="entry name" value="Dynamin GTPase, putative"/>
    <property type="match status" value="1"/>
</dbReference>
<dbReference type="OMA" id="LPGNYNS"/>
<evidence type="ECO:0000259" key="4">
    <source>
        <dbReference type="PROSITE" id="PS51388"/>
    </source>
</evidence>
<dbReference type="InterPro" id="IPR022812">
    <property type="entry name" value="Dynamin"/>
</dbReference>
<dbReference type="SMART" id="SM00053">
    <property type="entry name" value="DYNc"/>
    <property type="match status" value="1"/>
</dbReference>
<proteinExistence type="predicted"/>
<keyword evidence="7" id="KW-1185">Reference proteome</keyword>
<dbReference type="SUPFAM" id="SSF52540">
    <property type="entry name" value="P-loop containing nucleoside triphosphate hydrolases"/>
    <property type="match status" value="1"/>
</dbReference>
<evidence type="ECO:0000256" key="2">
    <source>
        <dbReference type="ARBA" id="ARBA00023134"/>
    </source>
</evidence>
<dbReference type="GO" id="GO:0016559">
    <property type="term" value="P:peroxisome fission"/>
    <property type="evidence" value="ECO:0007669"/>
    <property type="project" value="TreeGrafter"/>
</dbReference>
<evidence type="ECO:0000256" key="3">
    <source>
        <dbReference type="SAM" id="MobiDB-lite"/>
    </source>
</evidence>
<dbReference type="GO" id="GO:0003924">
    <property type="term" value="F:GTPase activity"/>
    <property type="evidence" value="ECO:0007669"/>
    <property type="project" value="InterPro"/>
</dbReference>
<name>A0A084Q8W7_STAC4</name>
<feature type="domain" description="Dynamin-type G" evidence="5">
    <location>
        <begin position="42"/>
        <end position="336"/>
    </location>
</feature>
<dbReference type="GO" id="GO:0005525">
    <property type="term" value="F:GTP binding"/>
    <property type="evidence" value="ECO:0007669"/>
    <property type="project" value="InterPro"/>
</dbReference>
<dbReference type="STRING" id="1283841.A0A084Q8W7"/>
<dbReference type="PRINTS" id="PR00195">
    <property type="entry name" value="DYNAMIN"/>
</dbReference>